<dbReference type="GO" id="GO:0003995">
    <property type="term" value="F:acyl-CoA dehydrogenase activity"/>
    <property type="evidence" value="ECO:0007669"/>
    <property type="project" value="InterPro"/>
</dbReference>
<evidence type="ECO:0000313" key="10">
    <source>
        <dbReference type="Proteomes" id="UP000248021"/>
    </source>
</evidence>
<dbReference type="Gene3D" id="2.40.110.20">
    <property type="match status" value="1"/>
</dbReference>
<keyword evidence="10" id="KW-1185">Reference proteome</keyword>
<evidence type="ECO:0000313" key="9">
    <source>
        <dbReference type="EMBL" id="PXW61746.1"/>
    </source>
</evidence>
<keyword evidence="3 5" id="KW-0285">Flavoprotein</keyword>
<evidence type="ECO:0000256" key="4">
    <source>
        <dbReference type="ARBA" id="ARBA00022827"/>
    </source>
</evidence>
<dbReference type="SUPFAM" id="SSF56645">
    <property type="entry name" value="Acyl-CoA dehydrogenase NM domain-like"/>
    <property type="match status" value="1"/>
</dbReference>
<evidence type="ECO:0000256" key="1">
    <source>
        <dbReference type="ARBA" id="ARBA00001974"/>
    </source>
</evidence>
<evidence type="ECO:0000256" key="3">
    <source>
        <dbReference type="ARBA" id="ARBA00022630"/>
    </source>
</evidence>
<dbReference type="InterPro" id="IPR006091">
    <property type="entry name" value="Acyl-CoA_Oxase/DH_mid-dom"/>
</dbReference>
<dbReference type="InterPro" id="IPR009075">
    <property type="entry name" value="AcylCo_DH/oxidase_C"/>
</dbReference>
<dbReference type="InterPro" id="IPR006089">
    <property type="entry name" value="Acyl-CoA_DH_CS"/>
</dbReference>
<comment type="cofactor">
    <cofactor evidence="1 5">
        <name>FAD</name>
        <dbReference type="ChEBI" id="CHEBI:57692"/>
    </cofactor>
</comment>
<keyword evidence="5" id="KW-0560">Oxidoreductase</keyword>
<feature type="domain" description="Acyl-CoA dehydrogenase/oxidase C-terminal" evidence="6">
    <location>
        <begin position="298"/>
        <end position="452"/>
    </location>
</feature>
<feature type="domain" description="Adaptive response protein AidB N-terminal" evidence="8">
    <location>
        <begin position="12"/>
        <end position="180"/>
    </location>
</feature>
<organism evidence="9 10">
    <name type="scientific">Chelatococcus asaccharovorans</name>
    <dbReference type="NCBI Taxonomy" id="28210"/>
    <lineage>
        <taxon>Bacteria</taxon>
        <taxon>Pseudomonadati</taxon>
        <taxon>Pseudomonadota</taxon>
        <taxon>Alphaproteobacteria</taxon>
        <taxon>Hyphomicrobiales</taxon>
        <taxon>Chelatococcaceae</taxon>
        <taxon>Chelatococcus</taxon>
    </lineage>
</organism>
<dbReference type="PANTHER" id="PTHR42707:SF3">
    <property type="entry name" value="ACYL-COA DEHYDROGENASE AIDB-RELATED"/>
    <property type="match status" value="1"/>
</dbReference>
<accession>A0A2V3UE07</accession>
<dbReference type="Pfam" id="PF00441">
    <property type="entry name" value="Acyl-CoA_dh_1"/>
    <property type="match status" value="1"/>
</dbReference>
<dbReference type="InterPro" id="IPR052904">
    <property type="entry name" value="Acyl-CoA_dehydrogenase-like"/>
</dbReference>
<dbReference type="OrthoDB" id="9771038at2"/>
<keyword evidence="4 5" id="KW-0274">FAD</keyword>
<dbReference type="InterPro" id="IPR009100">
    <property type="entry name" value="AcylCoA_DH/oxidase_NM_dom_sf"/>
</dbReference>
<dbReference type="EMBL" id="QJJK01000003">
    <property type="protein sequence ID" value="PXW61746.1"/>
    <property type="molecule type" value="Genomic_DNA"/>
</dbReference>
<proteinExistence type="inferred from homology"/>
<dbReference type="InterPro" id="IPR036250">
    <property type="entry name" value="AcylCo_DH-like_C"/>
</dbReference>
<dbReference type="PROSITE" id="PS00072">
    <property type="entry name" value="ACYL_COA_DH_1"/>
    <property type="match status" value="1"/>
</dbReference>
<sequence length="557" mass="60180">MTVKTRINEVFNQAPPFVGVNLVALDQPLLDALGQNGADAISGGFLSYGEAWGTAERFDMARLANIHPPVLHTHDSSGRRSDTVEFHPAYHWLMEASVENGLQASTWDTLSAAPRDNGLGEPAQRMPQVERAARLFVAAQVESGHVCPMTMTHASVATLQAAPDRLRDWLPLIRSRAYDPRFLPFWEKRGVTLGMGMTEKQGGTDVRANTTVAVPTSGDEYQLTGHKWFFSAPMSDGFLVLAKVGKEPTAFLVPRFRPDGNVNALHFQRLKDKLGNRSNASAEVEFKDAFAWRIGEEDKGIATILKMVQFTRLDCAVASAGLLRMGTALAIHHAQHRSVFQRKLADQPAMRAVLADLALEQEAATAVALRLAASFDRAEKSPHEAARARVLTPVVKFALCKAAPGFLFEAMECLGGNGYIEDSPMPRLYREAPVNAIWEGAGNVMALDLMRAAGKEAEVVAATLVTLGEETRGLPGAAEAARDVEEALKDPQAEARARFAVTRLAALAATAALVGSAPAEIAEAYARTRLARAPWPLGANDLGTVTDRLIGRALPLI</sequence>
<dbReference type="PROSITE" id="PS00073">
    <property type="entry name" value="ACYL_COA_DH_2"/>
    <property type="match status" value="1"/>
</dbReference>
<dbReference type="Gene3D" id="1.20.140.10">
    <property type="entry name" value="Butyryl-CoA Dehydrogenase, subunit A, domain 3"/>
    <property type="match status" value="1"/>
</dbReference>
<dbReference type="RefSeq" id="WP_110374042.1">
    <property type="nucleotide sequence ID" value="NZ_JAHBRY010000001.1"/>
</dbReference>
<evidence type="ECO:0000256" key="2">
    <source>
        <dbReference type="ARBA" id="ARBA00009347"/>
    </source>
</evidence>
<protein>
    <submittedName>
        <fullName evidence="9">Putative acyl-CoA dehydrogenase</fullName>
    </submittedName>
</protein>
<evidence type="ECO:0000259" key="8">
    <source>
        <dbReference type="Pfam" id="PF18158"/>
    </source>
</evidence>
<feature type="domain" description="Acyl-CoA oxidase/dehydrogenase middle" evidence="7">
    <location>
        <begin position="195"/>
        <end position="288"/>
    </location>
</feature>
<reference evidence="9 10" key="1">
    <citation type="submission" date="2018-05" db="EMBL/GenBank/DDBJ databases">
        <title>Genomic Encyclopedia of Type Strains, Phase IV (KMG-IV): sequencing the most valuable type-strain genomes for metagenomic binning, comparative biology and taxonomic classification.</title>
        <authorList>
            <person name="Goeker M."/>
        </authorList>
    </citation>
    <scope>NUCLEOTIDE SEQUENCE [LARGE SCALE GENOMIC DNA]</scope>
    <source>
        <strain evidence="9 10">DSM 6462</strain>
    </source>
</reference>
<comment type="similarity">
    <text evidence="2 5">Belongs to the acyl-CoA dehydrogenase family.</text>
</comment>
<dbReference type="Proteomes" id="UP000248021">
    <property type="component" value="Unassembled WGS sequence"/>
</dbReference>
<evidence type="ECO:0000259" key="7">
    <source>
        <dbReference type="Pfam" id="PF02770"/>
    </source>
</evidence>
<dbReference type="Gene3D" id="6.10.250.600">
    <property type="match status" value="1"/>
</dbReference>
<comment type="caution">
    <text evidence="9">The sequence shown here is derived from an EMBL/GenBank/DDBJ whole genome shotgun (WGS) entry which is preliminary data.</text>
</comment>
<dbReference type="AlphaFoldDB" id="A0A2V3UE07"/>
<dbReference type="Pfam" id="PF18158">
    <property type="entry name" value="AidB_N"/>
    <property type="match status" value="1"/>
</dbReference>
<dbReference type="InterPro" id="IPR041504">
    <property type="entry name" value="AidB_N"/>
</dbReference>
<name>A0A2V3UE07_9HYPH</name>
<dbReference type="Pfam" id="PF02770">
    <property type="entry name" value="Acyl-CoA_dh_M"/>
    <property type="match status" value="1"/>
</dbReference>
<dbReference type="SUPFAM" id="SSF47203">
    <property type="entry name" value="Acyl-CoA dehydrogenase C-terminal domain-like"/>
    <property type="match status" value="1"/>
</dbReference>
<evidence type="ECO:0000256" key="5">
    <source>
        <dbReference type="RuleBase" id="RU362125"/>
    </source>
</evidence>
<gene>
    <name evidence="9" type="ORF">C7450_103264</name>
</gene>
<evidence type="ECO:0000259" key="6">
    <source>
        <dbReference type="Pfam" id="PF00441"/>
    </source>
</evidence>
<dbReference type="PANTHER" id="PTHR42707">
    <property type="entry name" value="ACYL-COA DEHYDROGENASE"/>
    <property type="match status" value="1"/>
</dbReference>